<dbReference type="EMBL" id="CATQJA010002701">
    <property type="protein sequence ID" value="CAJ0584788.1"/>
    <property type="molecule type" value="Genomic_DNA"/>
</dbReference>
<sequence length="162" mass="18579">MRAELQLLKGWLLYAMLQWTDALLCYDSSFPSPHSTHECSDGMVCYQEYYAIAQGNDRVDQYFERFCVARRECRMRGFHGVCTNFDSFDPAIKDTFEKYRLHNKGVNRTALAFSKFCCCDTPLCNSFDAGAAEREFQLTASGAIKSQIFGITLLFAALRWLL</sequence>
<comment type="caution">
    <text evidence="3">The sequence shown here is derived from an EMBL/GenBank/DDBJ whole genome shotgun (WGS) entry which is preliminary data.</text>
</comment>
<dbReference type="AlphaFoldDB" id="A0AA36DEK4"/>
<keyword evidence="4" id="KW-1185">Reference proteome</keyword>
<dbReference type="Proteomes" id="UP001177023">
    <property type="component" value="Unassembled WGS sequence"/>
</dbReference>
<evidence type="ECO:0000313" key="3">
    <source>
        <dbReference type="EMBL" id="CAJ0584788.1"/>
    </source>
</evidence>
<gene>
    <name evidence="3" type="ORF">MSPICULIGERA_LOCUS22830</name>
</gene>
<evidence type="ECO:0000259" key="2">
    <source>
        <dbReference type="Pfam" id="PF24982"/>
    </source>
</evidence>
<evidence type="ECO:0000313" key="4">
    <source>
        <dbReference type="Proteomes" id="UP001177023"/>
    </source>
</evidence>
<feature type="chain" id="PRO_5041375793" description="DUF7773 domain-containing protein" evidence="1">
    <location>
        <begin position="23"/>
        <end position="162"/>
    </location>
</feature>
<accession>A0AA36DEK4</accession>
<feature type="non-terminal residue" evidence="3">
    <location>
        <position position="1"/>
    </location>
</feature>
<evidence type="ECO:0000256" key="1">
    <source>
        <dbReference type="SAM" id="SignalP"/>
    </source>
</evidence>
<dbReference type="InterPro" id="IPR056675">
    <property type="entry name" value="DUF7773"/>
</dbReference>
<feature type="signal peptide" evidence="1">
    <location>
        <begin position="1"/>
        <end position="22"/>
    </location>
</feature>
<organism evidence="3 4">
    <name type="scientific">Mesorhabditis spiculigera</name>
    <dbReference type="NCBI Taxonomy" id="96644"/>
    <lineage>
        <taxon>Eukaryota</taxon>
        <taxon>Metazoa</taxon>
        <taxon>Ecdysozoa</taxon>
        <taxon>Nematoda</taxon>
        <taxon>Chromadorea</taxon>
        <taxon>Rhabditida</taxon>
        <taxon>Rhabditina</taxon>
        <taxon>Rhabditomorpha</taxon>
        <taxon>Rhabditoidea</taxon>
        <taxon>Rhabditidae</taxon>
        <taxon>Mesorhabditinae</taxon>
        <taxon>Mesorhabditis</taxon>
    </lineage>
</organism>
<feature type="domain" description="DUF7773" evidence="2">
    <location>
        <begin position="22"/>
        <end position="139"/>
    </location>
</feature>
<dbReference type="Pfam" id="PF24982">
    <property type="entry name" value="DUF7773"/>
    <property type="match status" value="1"/>
</dbReference>
<protein>
    <recommendedName>
        <fullName evidence="2">DUF7773 domain-containing protein</fullName>
    </recommendedName>
</protein>
<name>A0AA36DEK4_9BILA</name>
<keyword evidence="1" id="KW-0732">Signal</keyword>
<proteinExistence type="predicted"/>
<reference evidence="3" key="1">
    <citation type="submission" date="2023-06" db="EMBL/GenBank/DDBJ databases">
        <authorList>
            <person name="Delattre M."/>
        </authorList>
    </citation>
    <scope>NUCLEOTIDE SEQUENCE</scope>
    <source>
        <strain evidence="3">AF72</strain>
    </source>
</reference>